<dbReference type="GO" id="GO:0009639">
    <property type="term" value="P:response to red or far red light"/>
    <property type="evidence" value="ECO:0007669"/>
    <property type="project" value="InterPro"/>
</dbReference>
<dbReference type="Proteomes" id="UP000467840">
    <property type="component" value="Chromosome 14"/>
</dbReference>
<name>A0A6A6MHX7_HEVBR</name>
<feature type="compositionally biased region" description="Basic and acidic residues" evidence="1">
    <location>
        <begin position="141"/>
        <end position="150"/>
    </location>
</feature>
<reference evidence="4 5" key="1">
    <citation type="journal article" date="2020" name="Mol. Plant">
        <title>The Chromosome-Based Rubber Tree Genome Provides New Insights into Spurge Genome Evolution and Rubber Biosynthesis.</title>
        <authorList>
            <person name="Liu J."/>
            <person name="Shi C."/>
            <person name="Shi C.C."/>
            <person name="Li W."/>
            <person name="Zhang Q.J."/>
            <person name="Zhang Y."/>
            <person name="Li K."/>
            <person name="Lu H.F."/>
            <person name="Shi C."/>
            <person name="Zhu S.T."/>
            <person name="Xiao Z.Y."/>
            <person name="Nan H."/>
            <person name="Yue Y."/>
            <person name="Zhu X.G."/>
            <person name="Wu Y."/>
            <person name="Hong X.N."/>
            <person name="Fan G.Y."/>
            <person name="Tong Y."/>
            <person name="Zhang D."/>
            <person name="Mao C.L."/>
            <person name="Liu Y.L."/>
            <person name="Hao S.J."/>
            <person name="Liu W.Q."/>
            <person name="Lv M.Q."/>
            <person name="Zhang H.B."/>
            <person name="Liu Y."/>
            <person name="Hu-Tang G.R."/>
            <person name="Wang J.P."/>
            <person name="Wang J.H."/>
            <person name="Sun Y.H."/>
            <person name="Ni S.B."/>
            <person name="Chen W.B."/>
            <person name="Zhang X.C."/>
            <person name="Jiao Y.N."/>
            <person name="Eichler E.E."/>
            <person name="Li G.H."/>
            <person name="Liu X."/>
            <person name="Gao L.Z."/>
        </authorList>
    </citation>
    <scope>NUCLEOTIDE SEQUENCE [LARGE SCALE GENOMIC DNA]</scope>
    <source>
        <strain evidence="5">cv. GT1</strain>
        <tissue evidence="4">Leaf</tissue>
    </source>
</reference>
<evidence type="ECO:0000259" key="2">
    <source>
        <dbReference type="Pfam" id="PF04859"/>
    </source>
</evidence>
<feature type="domain" description="DUF641" evidence="2">
    <location>
        <begin position="164"/>
        <end position="283"/>
    </location>
</feature>
<dbReference type="Pfam" id="PF24994">
    <property type="entry name" value="GIL1_IRKI_C"/>
    <property type="match status" value="1"/>
</dbReference>
<feature type="region of interest" description="Disordered" evidence="1">
    <location>
        <begin position="119"/>
        <end position="150"/>
    </location>
</feature>
<dbReference type="PANTHER" id="PTHR31161">
    <property type="entry name" value="PROTEIN GRAVITROPIC IN THE LIGHT 1"/>
    <property type="match status" value="1"/>
</dbReference>
<evidence type="ECO:0000313" key="4">
    <source>
        <dbReference type="EMBL" id="KAF2311963.1"/>
    </source>
</evidence>
<dbReference type="EMBL" id="JAAGAX010000006">
    <property type="protein sequence ID" value="KAF2311963.1"/>
    <property type="molecule type" value="Genomic_DNA"/>
</dbReference>
<dbReference type="Pfam" id="PF04859">
    <property type="entry name" value="DUF641"/>
    <property type="match status" value="1"/>
</dbReference>
<sequence length="576" mass="64636">MFSSMLLCSMHSNNSRRKKKKQQGHRSDLEIEGNDLGLLYSFPFDKDPVVVKHSRFTLRSNHIPSQGEVKPKKKGEMANKVSNFSDLIQRVAASCLLHPLAASRHDSGNVAGDVRERYEYETDEREDFKEEEEEDVDEEMEEKKGSFKGWDQEKNKSGMVAIERVMEMEMLMNEVFDSISAMKKAYVSLQEAHCPWDPERMRVADVTVVGELRRLGVLRERFRRRVSIGGHGGRKRIDVGGGLGMLREVVAPYEAAVEELKREVKSRELEVENLKDKLKNLSPSLSNGNGKKGRSQSKRKVSCSQAAQVAAAPAPAPAPAPDLFEAAMSQVKETSKSFTSLLLSLMRTAHWDIAAAVRSIEAAAATTENNAINNHTTAIATTIVTHHAKYALESYISQKIFQGFDHETFYMDGSLSSLLNPDQFRRDCFTQYRDMKAMDPIELLGILPTCHFGKFCFRKYVAIVHPKMEESLFGNLEQRQQVLAGSHPRSQFYGEFLGLAKAIWLLHLLAFSLDPAPNQFEATRGAEFHPRYMESVVKFSSGRIPAGQIVGFPVSPGFKLGNGSVIKARVYLVPRT</sequence>
<dbReference type="AlphaFoldDB" id="A0A6A6MHX7"/>
<dbReference type="InterPro" id="IPR006943">
    <property type="entry name" value="DUF641_pln"/>
</dbReference>
<feature type="compositionally biased region" description="Acidic residues" evidence="1">
    <location>
        <begin position="121"/>
        <end position="140"/>
    </location>
</feature>
<evidence type="ECO:0000313" key="5">
    <source>
        <dbReference type="Proteomes" id="UP000467840"/>
    </source>
</evidence>
<accession>A0A6A6MHX7</accession>
<feature type="domain" description="GIL1/IRKI C-terminal" evidence="3">
    <location>
        <begin position="520"/>
        <end position="571"/>
    </location>
</feature>
<keyword evidence="5" id="KW-1185">Reference proteome</keyword>
<feature type="region of interest" description="Disordered" evidence="1">
    <location>
        <begin position="280"/>
        <end position="315"/>
    </location>
</feature>
<proteinExistence type="predicted"/>
<feature type="compositionally biased region" description="Basic residues" evidence="1">
    <location>
        <begin position="291"/>
        <end position="301"/>
    </location>
</feature>
<dbReference type="InterPro" id="IPR040225">
    <property type="entry name" value="GIL1-like"/>
</dbReference>
<evidence type="ECO:0000256" key="1">
    <source>
        <dbReference type="SAM" id="MobiDB-lite"/>
    </source>
</evidence>
<gene>
    <name evidence="4" type="ORF">GH714_027620</name>
</gene>
<dbReference type="GO" id="GO:0009959">
    <property type="term" value="P:negative gravitropism"/>
    <property type="evidence" value="ECO:0007669"/>
    <property type="project" value="InterPro"/>
</dbReference>
<dbReference type="InterPro" id="IPR056813">
    <property type="entry name" value="GIL1_IRKI_C"/>
</dbReference>
<organism evidence="4 5">
    <name type="scientific">Hevea brasiliensis</name>
    <name type="common">Para rubber tree</name>
    <name type="synonym">Siphonia brasiliensis</name>
    <dbReference type="NCBI Taxonomy" id="3981"/>
    <lineage>
        <taxon>Eukaryota</taxon>
        <taxon>Viridiplantae</taxon>
        <taxon>Streptophyta</taxon>
        <taxon>Embryophyta</taxon>
        <taxon>Tracheophyta</taxon>
        <taxon>Spermatophyta</taxon>
        <taxon>Magnoliopsida</taxon>
        <taxon>eudicotyledons</taxon>
        <taxon>Gunneridae</taxon>
        <taxon>Pentapetalae</taxon>
        <taxon>rosids</taxon>
        <taxon>fabids</taxon>
        <taxon>Malpighiales</taxon>
        <taxon>Euphorbiaceae</taxon>
        <taxon>Crotonoideae</taxon>
        <taxon>Micrandreae</taxon>
        <taxon>Hevea</taxon>
    </lineage>
</organism>
<comment type="caution">
    <text evidence="4">The sequence shown here is derived from an EMBL/GenBank/DDBJ whole genome shotgun (WGS) entry which is preliminary data.</text>
</comment>
<protein>
    <submittedName>
        <fullName evidence="4">Uncharacterized protein</fullName>
    </submittedName>
</protein>
<evidence type="ECO:0000259" key="3">
    <source>
        <dbReference type="Pfam" id="PF24994"/>
    </source>
</evidence>